<organism evidence="3 4">
    <name type="scientific">Caenorhabditis tropicalis</name>
    <dbReference type="NCBI Taxonomy" id="1561998"/>
    <lineage>
        <taxon>Eukaryota</taxon>
        <taxon>Metazoa</taxon>
        <taxon>Ecdysozoa</taxon>
        <taxon>Nematoda</taxon>
        <taxon>Chromadorea</taxon>
        <taxon>Rhabditida</taxon>
        <taxon>Rhabditina</taxon>
        <taxon>Rhabditomorpha</taxon>
        <taxon>Rhabditoidea</taxon>
        <taxon>Rhabditidae</taxon>
        <taxon>Peloderinae</taxon>
        <taxon>Caenorhabditis</taxon>
    </lineage>
</organism>
<dbReference type="InterPro" id="IPR011009">
    <property type="entry name" value="Kinase-like_dom_sf"/>
</dbReference>
<feature type="domain" description="Protein kinase" evidence="2">
    <location>
        <begin position="191"/>
        <end position="457"/>
    </location>
</feature>
<dbReference type="STRING" id="1561998.A0A1I7TRW7"/>
<dbReference type="GO" id="GO:0004672">
    <property type="term" value="F:protein kinase activity"/>
    <property type="evidence" value="ECO:0007669"/>
    <property type="project" value="InterPro"/>
</dbReference>
<proteinExistence type="predicted"/>
<dbReference type="eggNOG" id="ENOG502TG0H">
    <property type="taxonomic scope" value="Eukaryota"/>
</dbReference>
<evidence type="ECO:0000256" key="1">
    <source>
        <dbReference type="SAM" id="MobiDB-lite"/>
    </source>
</evidence>
<dbReference type="GO" id="GO:0031434">
    <property type="term" value="F:mitogen-activated protein kinase kinase binding"/>
    <property type="evidence" value="ECO:0007669"/>
    <property type="project" value="TreeGrafter"/>
</dbReference>
<dbReference type="InterPro" id="IPR000719">
    <property type="entry name" value="Prot_kinase_dom"/>
</dbReference>
<dbReference type="AlphaFoldDB" id="A0A1I7TRW7"/>
<dbReference type="WBParaSite" id="Csp11.Scaffold629.g11156.t1">
    <property type="protein sequence ID" value="Csp11.Scaffold629.g11156.t1"/>
    <property type="gene ID" value="Csp11.Scaffold629.g11156"/>
</dbReference>
<dbReference type="GO" id="GO:0005524">
    <property type="term" value="F:ATP binding"/>
    <property type="evidence" value="ECO:0007669"/>
    <property type="project" value="InterPro"/>
</dbReference>
<dbReference type="Pfam" id="PF00069">
    <property type="entry name" value="Pkinase"/>
    <property type="match status" value="1"/>
</dbReference>
<dbReference type="PROSITE" id="PS50011">
    <property type="entry name" value="PROTEIN_KINASE_DOM"/>
    <property type="match status" value="1"/>
</dbReference>
<dbReference type="GO" id="GO:0032436">
    <property type="term" value="P:positive regulation of proteasomal ubiquitin-dependent protein catabolic process"/>
    <property type="evidence" value="ECO:0007669"/>
    <property type="project" value="TreeGrafter"/>
</dbReference>
<dbReference type="PANTHER" id="PTHR22961">
    <property type="entry name" value="SER/THR PROTEIN KINASE-TRB"/>
    <property type="match status" value="1"/>
</dbReference>
<accession>A0A1I7TRW7</accession>
<evidence type="ECO:0000259" key="2">
    <source>
        <dbReference type="PROSITE" id="PS50011"/>
    </source>
</evidence>
<dbReference type="GO" id="GO:0005634">
    <property type="term" value="C:nucleus"/>
    <property type="evidence" value="ECO:0007669"/>
    <property type="project" value="TreeGrafter"/>
</dbReference>
<name>A0A1I7TRW7_9PELO</name>
<evidence type="ECO:0000313" key="4">
    <source>
        <dbReference type="WBParaSite" id="Csp11.Scaffold629.g11156.t1"/>
    </source>
</evidence>
<dbReference type="InterPro" id="IPR024104">
    <property type="entry name" value="Tribbles/Ser_Thr_kinase_40"/>
</dbReference>
<evidence type="ECO:0000313" key="3">
    <source>
        <dbReference type="Proteomes" id="UP000095282"/>
    </source>
</evidence>
<sequence>MVRTQDRSKTKTRKSQSSAAIRQNEVKSDRSHTLKTFRPRTNSDLIRQETIAFRCMKSEYLNNVRNAHKEMDPYKCGTSLPICYNTIGPEKTLELRPLGRLPPHIVMTLNDHYVQLTRGLTVPEADLYNNGDHPTEQIMPTVLDEHEYMRLIKEAEEEEKLKQIQMQCSTSAAVPKMIPYNGEYLINGEMIGVFVIYGSGKTARAVCSKTKEVFTANVLPRWKVSKVIDVIQRLQTPSDKSMSPDEIRMSELCVSKRMEIIKSNNRWVIFNPCESTTIHSYALERLDEITEKDVIDIFKKVVEIVRFCHSRKVFVRNFRTRNFYLKKGENGEWIVRPSNVQDMGCEDEVPDSQFARRYVVAAYMAPEMLTAESKRLHSHGTEMWGLGVLLYILLVGKYPFHEKEMTQLFRTIKFKQHRWPFNFVSDKTRGITNNLLRKSPPTRMSLEALWERLRTRFPEIRCRSTILLKQQDLAVKIDLFEMYYNAYKDRLLPQNVQPIYDEMVKCQRDFPVATELAKRDLRPIEEAIKKKVNEHPTGYQVTVMTNRLAQINSVLLAKEKEEAKENSRELNPIELSLEDVSKELLLPNVIYPCSPHYHPSQIIVDWIVYTALRDANALEFPPIMRGTAMKTYPAPVFKGLDISDEH</sequence>
<dbReference type="SMART" id="SM00220">
    <property type="entry name" value="S_TKc"/>
    <property type="match status" value="1"/>
</dbReference>
<keyword evidence="3" id="KW-1185">Reference proteome</keyword>
<reference evidence="4" key="1">
    <citation type="submission" date="2016-11" db="UniProtKB">
        <authorList>
            <consortium name="WormBaseParasite"/>
        </authorList>
    </citation>
    <scope>IDENTIFICATION</scope>
</reference>
<feature type="region of interest" description="Disordered" evidence="1">
    <location>
        <begin position="1"/>
        <end position="34"/>
    </location>
</feature>
<dbReference type="Gene3D" id="1.10.510.10">
    <property type="entry name" value="Transferase(Phosphotransferase) domain 1"/>
    <property type="match status" value="1"/>
</dbReference>
<dbReference type="Proteomes" id="UP000095282">
    <property type="component" value="Unplaced"/>
</dbReference>
<protein>
    <submittedName>
        <fullName evidence="4">Protein kinase domain-containing protein</fullName>
    </submittedName>
</protein>
<dbReference type="PANTHER" id="PTHR22961:SF13">
    <property type="entry name" value="TRIBBLES"/>
    <property type="match status" value="1"/>
</dbReference>
<dbReference type="SUPFAM" id="SSF56112">
    <property type="entry name" value="Protein kinase-like (PK-like)"/>
    <property type="match status" value="1"/>
</dbReference>